<evidence type="ECO:0000256" key="7">
    <source>
        <dbReference type="ARBA" id="ARBA00025526"/>
    </source>
</evidence>
<dbReference type="Pfam" id="PF00009">
    <property type="entry name" value="GTP_EFTU"/>
    <property type="match status" value="1"/>
</dbReference>
<dbReference type="EMBL" id="MFKF01000283">
    <property type="protein sequence ID" value="OGG46819.1"/>
    <property type="molecule type" value="Genomic_DNA"/>
</dbReference>
<dbReference type="InterPro" id="IPR004161">
    <property type="entry name" value="EFTu-like_2"/>
</dbReference>
<dbReference type="Gene3D" id="2.40.30.10">
    <property type="entry name" value="Translation factors"/>
    <property type="match status" value="1"/>
</dbReference>
<comment type="function">
    <text evidence="7">Translation factor necessary for the incorporation of selenocysteine into proteins. It probably replaces EF-Tu for the insertion of selenocysteine directed by the UGA codon. SelB binds GTP and GDP.</text>
</comment>
<keyword evidence="4" id="KW-0547">Nucleotide-binding</keyword>
<evidence type="ECO:0000259" key="9">
    <source>
        <dbReference type="PROSITE" id="PS51722"/>
    </source>
</evidence>
<dbReference type="InterPro" id="IPR036390">
    <property type="entry name" value="WH_DNA-bd_sf"/>
</dbReference>
<dbReference type="Pfam" id="PF09106">
    <property type="entry name" value="WHD_2nd_SelB"/>
    <property type="match status" value="1"/>
</dbReference>
<dbReference type="Pfam" id="PF03144">
    <property type="entry name" value="GTP_EFTU_D2"/>
    <property type="match status" value="1"/>
</dbReference>
<dbReference type="CDD" id="cd15491">
    <property type="entry name" value="selB_III"/>
    <property type="match status" value="1"/>
</dbReference>
<dbReference type="GO" id="GO:0001514">
    <property type="term" value="P:selenocysteine incorporation"/>
    <property type="evidence" value="ECO:0007669"/>
    <property type="project" value="InterPro"/>
</dbReference>
<dbReference type="InterPro" id="IPR000795">
    <property type="entry name" value="T_Tr_GTP-bd_dom"/>
</dbReference>
<dbReference type="Proteomes" id="UP000178606">
    <property type="component" value="Unassembled WGS sequence"/>
</dbReference>
<dbReference type="PROSITE" id="PS51722">
    <property type="entry name" value="G_TR_2"/>
    <property type="match status" value="1"/>
</dbReference>
<organism evidence="10 11">
    <name type="scientific">Handelsmanbacteria sp. (strain RIFCSPLOWO2_12_FULL_64_10)</name>
    <dbReference type="NCBI Taxonomy" id="1817868"/>
    <lineage>
        <taxon>Bacteria</taxon>
        <taxon>Candidatus Handelsmaniibacteriota</taxon>
    </lineage>
</organism>
<gene>
    <name evidence="10" type="ORF">A3F84_03500</name>
</gene>
<keyword evidence="6" id="KW-0342">GTP-binding</keyword>
<proteinExistence type="predicted"/>
<dbReference type="InterPro" id="IPR009001">
    <property type="entry name" value="Transl_elong_EF1A/Init_IF2_C"/>
</dbReference>
<keyword evidence="5" id="KW-0648">Protein biosynthesis</keyword>
<dbReference type="CDD" id="cd04171">
    <property type="entry name" value="SelB"/>
    <property type="match status" value="1"/>
</dbReference>
<dbReference type="SUPFAM" id="SSF46785">
    <property type="entry name" value="Winged helix' DNA-binding domain"/>
    <property type="match status" value="3"/>
</dbReference>
<dbReference type="InterPro" id="IPR050055">
    <property type="entry name" value="EF-Tu_GTPase"/>
</dbReference>
<sequence length="630" mass="67881">MPHTIIGTAGHIDHGKTSLVRALTGIDTDTLPEEKAREITIDIGFAYWREGVTVIDVPGHERFIRNMVAGVSAIDLALFVIAADDGPMPQTREHLDILDLLQIRRGVIAVTKIDLVEKDWLDLVLEDIRALVRGTFLESAPVVPVSSVTGQGIPDLERSIAEAIAQTGVKPDRGVFRLPIDRVFSARGFGTVVTGAVLSGRLRPGDEVDLLPAGRRLRVRGIQQHGKDVEAVAIGDRAAINLAGVEKEEVSRGDALAEPEQFMPTMQIDARLRLLPSSPAPLKTRARLRLHVGAAEVMARAVLLEAETLSPGASALAQFRLEAPAVAAPGDRFVVRRYSPPVTLGGGVVLDAHPPRRRPGDASLTMLKALESDDPDQIVEARLRLSGAVPKSARSLSAEAGVERAQIVDALDRLIAAQRAIRLDQGDGLFVHAETYEAVRAQIVDALSQFHAQNPLREGLNRDELRQALGHQTDPGLFEATLASLLNDGTARASGPTLSLSEHRITLSAAQERLRASVRDLLVAGRAAPPGADEIARALSAKPAEVRAVIEAMQGLGEVVRADADIVFHRSVFEEIKAQLIAYLRERGEITVADFRTLAGTTRKYALPLMNALDDAGVTMRRGDVRVLAQ</sequence>
<dbReference type="GO" id="GO:0003723">
    <property type="term" value="F:RNA binding"/>
    <property type="evidence" value="ECO:0007669"/>
    <property type="project" value="InterPro"/>
</dbReference>
<dbReference type="Gene3D" id="1.10.10.10">
    <property type="entry name" value="Winged helix-like DNA-binding domain superfamily/Winged helix DNA-binding domain"/>
    <property type="match status" value="1"/>
</dbReference>
<dbReference type="Pfam" id="PF25461">
    <property type="entry name" value="Beta-barrel_SelB"/>
    <property type="match status" value="1"/>
</dbReference>
<dbReference type="SUPFAM" id="SSF50447">
    <property type="entry name" value="Translation proteins"/>
    <property type="match status" value="1"/>
</dbReference>
<evidence type="ECO:0000256" key="2">
    <source>
        <dbReference type="ARBA" id="ARBA00015953"/>
    </source>
</evidence>
<dbReference type="AlphaFoldDB" id="A0A1F6CCC3"/>
<reference evidence="10 11" key="1">
    <citation type="journal article" date="2016" name="Nat. Commun.">
        <title>Thousands of microbial genomes shed light on interconnected biogeochemical processes in an aquifer system.</title>
        <authorList>
            <person name="Anantharaman K."/>
            <person name="Brown C.T."/>
            <person name="Hug L.A."/>
            <person name="Sharon I."/>
            <person name="Castelle C.J."/>
            <person name="Probst A.J."/>
            <person name="Thomas B.C."/>
            <person name="Singh A."/>
            <person name="Wilkins M.J."/>
            <person name="Karaoz U."/>
            <person name="Brodie E.L."/>
            <person name="Williams K.H."/>
            <person name="Hubbard S.S."/>
            <person name="Banfield J.F."/>
        </authorList>
    </citation>
    <scope>NUCLEOTIDE SEQUENCE [LARGE SCALE GENOMIC DNA]</scope>
    <source>
        <strain evidence="11">RIFCSPLOWO2_12_FULL_64_10</strain>
    </source>
</reference>
<protein>
    <recommendedName>
        <fullName evidence="2">Selenocysteine-specific elongation factor</fullName>
    </recommendedName>
    <alternativeName>
        <fullName evidence="8">SelB translation factor</fullName>
    </alternativeName>
</protein>
<evidence type="ECO:0000256" key="1">
    <source>
        <dbReference type="ARBA" id="ARBA00004496"/>
    </source>
</evidence>
<keyword evidence="3" id="KW-0963">Cytoplasm</keyword>
<dbReference type="InterPro" id="IPR009000">
    <property type="entry name" value="Transl_B-barrel_sf"/>
</dbReference>
<comment type="subcellular location">
    <subcellularLocation>
        <location evidence="1">Cytoplasm</location>
    </subcellularLocation>
</comment>
<dbReference type="NCBIfam" id="TIGR00475">
    <property type="entry name" value="selB"/>
    <property type="match status" value="1"/>
</dbReference>
<accession>A0A1F6CCC3</accession>
<evidence type="ECO:0000256" key="6">
    <source>
        <dbReference type="ARBA" id="ARBA00023134"/>
    </source>
</evidence>
<comment type="caution">
    <text evidence="10">The sequence shown here is derived from an EMBL/GenBank/DDBJ whole genome shotgun (WGS) entry which is preliminary data.</text>
</comment>
<dbReference type="InterPro" id="IPR004535">
    <property type="entry name" value="Transl_elong_SelB"/>
</dbReference>
<evidence type="ECO:0000256" key="8">
    <source>
        <dbReference type="ARBA" id="ARBA00031615"/>
    </source>
</evidence>
<evidence type="ECO:0000256" key="4">
    <source>
        <dbReference type="ARBA" id="ARBA00022741"/>
    </source>
</evidence>
<dbReference type="Gene3D" id="3.40.50.300">
    <property type="entry name" value="P-loop containing nucleotide triphosphate hydrolases"/>
    <property type="match status" value="1"/>
</dbReference>
<dbReference type="Pfam" id="PF09107">
    <property type="entry name" value="WHD_3rd_SelB"/>
    <property type="match status" value="1"/>
</dbReference>
<dbReference type="InterPro" id="IPR036388">
    <property type="entry name" value="WH-like_DNA-bd_sf"/>
</dbReference>
<dbReference type="InterPro" id="IPR027417">
    <property type="entry name" value="P-loop_NTPase"/>
</dbReference>
<evidence type="ECO:0000313" key="11">
    <source>
        <dbReference type="Proteomes" id="UP000178606"/>
    </source>
</evidence>
<name>A0A1F6CCC3_HANXR</name>
<evidence type="ECO:0000256" key="3">
    <source>
        <dbReference type="ARBA" id="ARBA00022490"/>
    </source>
</evidence>
<dbReference type="CDD" id="cd03696">
    <property type="entry name" value="SelB_II"/>
    <property type="match status" value="1"/>
</dbReference>
<dbReference type="GO" id="GO:0003746">
    <property type="term" value="F:translation elongation factor activity"/>
    <property type="evidence" value="ECO:0007669"/>
    <property type="project" value="UniProtKB-KW"/>
</dbReference>
<dbReference type="InterPro" id="IPR015190">
    <property type="entry name" value="Elong_fac_SelB-wing-hlx_typ-2"/>
</dbReference>
<dbReference type="PANTHER" id="PTHR43721:SF22">
    <property type="entry name" value="ELONGATION FACTOR TU, MITOCHONDRIAL"/>
    <property type="match status" value="1"/>
</dbReference>
<feature type="domain" description="Tr-type G" evidence="9">
    <location>
        <begin position="1"/>
        <end position="172"/>
    </location>
</feature>
<dbReference type="Gene3D" id="1.10.10.2770">
    <property type="match status" value="1"/>
</dbReference>
<dbReference type="GO" id="GO:0005829">
    <property type="term" value="C:cytosol"/>
    <property type="evidence" value="ECO:0007669"/>
    <property type="project" value="TreeGrafter"/>
</dbReference>
<dbReference type="GO" id="GO:0005525">
    <property type="term" value="F:GTP binding"/>
    <property type="evidence" value="ECO:0007669"/>
    <property type="project" value="UniProtKB-KW"/>
</dbReference>
<dbReference type="SUPFAM" id="SSF52540">
    <property type="entry name" value="P-loop containing nucleoside triphosphate hydrolases"/>
    <property type="match status" value="1"/>
</dbReference>
<keyword evidence="10" id="KW-0251">Elongation factor</keyword>
<evidence type="ECO:0000313" key="10">
    <source>
        <dbReference type="EMBL" id="OGG46819.1"/>
    </source>
</evidence>
<dbReference type="InterPro" id="IPR057335">
    <property type="entry name" value="Beta-barrel_SelB"/>
</dbReference>
<dbReference type="InterPro" id="IPR015191">
    <property type="entry name" value="SelB_WHD4"/>
</dbReference>
<dbReference type="SUPFAM" id="SSF50465">
    <property type="entry name" value="EF-Tu/eEF-1alpha/eIF2-gamma C-terminal domain"/>
    <property type="match status" value="1"/>
</dbReference>
<dbReference type="GO" id="GO:0003924">
    <property type="term" value="F:GTPase activity"/>
    <property type="evidence" value="ECO:0007669"/>
    <property type="project" value="InterPro"/>
</dbReference>
<dbReference type="PANTHER" id="PTHR43721">
    <property type="entry name" value="ELONGATION FACTOR TU-RELATED"/>
    <property type="match status" value="1"/>
</dbReference>
<evidence type="ECO:0000256" key="5">
    <source>
        <dbReference type="ARBA" id="ARBA00022917"/>
    </source>
</evidence>